<evidence type="ECO:0000256" key="9">
    <source>
        <dbReference type="ARBA" id="ARBA00023160"/>
    </source>
</evidence>
<comment type="catalytic activity">
    <reaction evidence="10">
        <text>a very-long-chain acyl-CoA + malonyl-CoA + H(+) = a very-long-chain 3-oxoacyl-CoA + CO2 + CoA</text>
        <dbReference type="Rhea" id="RHEA:32727"/>
        <dbReference type="ChEBI" id="CHEBI:15378"/>
        <dbReference type="ChEBI" id="CHEBI:16526"/>
        <dbReference type="ChEBI" id="CHEBI:57287"/>
        <dbReference type="ChEBI" id="CHEBI:57384"/>
        <dbReference type="ChEBI" id="CHEBI:90725"/>
        <dbReference type="ChEBI" id="CHEBI:90736"/>
        <dbReference type="EC" id="2.3.1.199"/>
    </reaction>
</comment>
<keyword evidence="12" id="KW-1185">Reference proteome</keyword>
<organism evidence="11 12">
    <name type="scientific">Asbolus verrucosus</name>
    <name type="common">Desert ironclad beetle</name>
    <dbReference type="NCBI Taxonomy" id="1661398"/>
    <lineage>
        <taxon>Eukaryota</taxon>
        <taxon>Metazoa</taxon>
        <taxon>Ecdysozoa</taxon>
        <taxon>Arthropoda</taxon>
        <taxon>Hexapoda</taxon>
        <taxon>Insecta</taxon>
        <taxon>Pterygota</taxon>
        <taxon>Neoptera</taxon>
        <taxon>Endopterygota</taxon>
        <taxon>Coleoptera</taxon>
        <taxon>Polyphaga</taxon>
        <taxon>Cucujiformia</taxon>
        <taxon>Tenebrionidae</taxon>
        <taxon>Pimeliinae</taxon>
        <taxon>Asbolus</taxon>
    </lineage>
</organism>
<evidence type="ECO:0000256" key="7">
    <source>
        <dbReference type="ARBA" id="ARBA00023098"/>
    </source>
</evidence>
<dbReference type="GO" id="GO:0030148">
    <property type="term" value="P:sphingolipid biosynthetic process"/>
    <property type="evidence" value="ECO:0007669"/>
    <property type="project" value="TreeGrafter"/>
</dbReference>
<keyword evidence="4 10" id="KW-0812">Transmembrane</keyword>
<keyword evidence="3 10" id="KW-0808">Transferase</keyword>
<keyword evidence="8 10" id="KW-0472">Membrane</keyword>
<comment type="caution">
    <text evidence="11">The sequence shown here is derived from an EMBL/GenBank/DDBJ whole genome shotgun (WGS) entry which is preliminary data.</text>
</comment>
<proteinExistence type="inferred from homology"/>
<evidence type="ECO:0000313" key="11">
    <source>
        <dbReference type="EMBL" id="RZC10183.1"/>
    </source>
</evidence>
<evidence type="ECO:0000313" key="12">
    <source>
        <dbReference type="Proteomes" id="UP000292052"/>
    </source>
</evidence>
<evidence type="ECO:0000256" key="10">
    <source>
        <dbReference type="RuleBase" id="RU361115"/>
    </source>
</evidence>
<name>A0A482VFI8_ASBVE</name>
<reference evidence="11 12" key="1">
    <citation type="submission" date="2017-03" db="EMBL/GenBank/DDBJ databases">
        <title>Genome of the blue death feigning beetle - Asbolus verrucosus.</title>
        <authorList>
            <person name="Rider S.D."/>
        </authorList>
    </citation>
    <scope>NUCLEOTIDE SEQUENCE [LARGE SCALE GENOMIC DNA]</scope>
    <source>
        <strain evidence="11">Butters</strain>
        <tissue evidence="11">Head and leg muscle</tissue>
    </source>
</reference>
<evidence type="ECO:0000256" key="1">
    <source>
        <dbReference type="ARBA" id="ARBA00004141"/>
    </source>
</evidence>
<feature type="transmembrane region" description="Helical" evidence="10">
    <location>
        <begin position="83"/>
        <end position="102"/>
    </location>
</feature>
<dbReference type="GO" id="GO:0034625">
    <property type="term" value="P:fatty acid elongation, monounsaturated fatty acid"/>
    <property type="evidence" value="ECO:0007669"/>
    <property type="project" value="TreeGrafter"/>
</dbReference>
<dbReference type="PANTHER" id="PTHR11157:SF21">
    <property type="entry name" value="ELONGATION OF VERY LONG CHAIN FATTY ACIDS PROTEIN"/>
    <property type="match status" value="1"/>
</dbReference>
<keyword evidence="9 10" id="KW-0275">Fatty acid biosynthesis</keyword>
<dbReference type="OrthoDB" id="434092at2759"/>
<dbReference type="Proteomes" id="UP000292052">
    <property type="component" value="Unassembled WGS sequence"/>
</dbReference>
<evidence type="ECO:0000256" key="5">
    <source>
        <dbReference type="ARBA" id="ARBA00022832"/>
    </source>
</evidence>
<feature type="transmembrane region" description="Helical" evidence="10">
    <location>
        <begin position="51"/>
        <end position="71"/>
    </location>
</feature>
<evidence type="ECO:0000256" key="6">
    <source>
        <dbReference type="ARBA" id="ARBA00022989"/>
    </source>
</evidence>
<dbReference type="EMBL" id="QDEB01105034">
    <property type="protein sequence ID" value="RZC10183.1"/>
    <property type="molecule type" value="Genomic_DNA"/>
</dbReference>
<protein>
    <recommendedName>
        <fullName evidence="10">Elongation of very long chain fatty acids protein</fullName>
        <ecNumber evidence="10">2.3.1.199</ecNumber>
    </recommendedName>
    <alternativeName>
        <fullName evidence="10">Very-long-chain 3-oxoacyl-CoA synthase</fullName>
    </alternativeName>
</protein>
<evidence type="ECO:0000256" key="4">
    <source>
        <dbReference type="ARBA" id="ARBA00022692"/>
    </source>
</evidence>
<keyword evidence="5 10" id="KW-0276">Fatty acid metabolism</keyword>
<comment type="similarity">
    <text evidence="10">Belongs to the ELO family.</text>
</comment>
<dbReference type="GO" id="GO:0005789">
    <property type="term" value="C:endoplasmic reticulum membrane"/>
    <property type="evidence" value="ECO:0007669"/>
    <property type="project" value="TreeGrafter"/>
</dbReference>
<evidence type="ECO:0000256" key="2">
    <source>
        <dbReference type="ARBA" id="ARBA00022516"/>
    </source>
</evidence>
<feature type="transmembrane region" description="Helical" evidence="10">
    <location>
        <begin position="114"/>
        <end position="134"/>
    </location>
</feature>
<dbReference type="GO" id="GO:0034626">
    <property type="term" value="P:fatty acid elongation, polyunsaturated fatty acid"/>
    <property type="evidence" value="ECO:0007669"/>
    <property type="project" value="TreeGrafter"/>
</dbReference>
<evidence type="ECO:0000256" key="3">
    <source>
        <dbReference type="ARBA" id="ARBA00022679"/>
    </source>
</evidence>
<keyword evidence="7 10" id="KW-0443">Lipid metabolism</keyword>
<evidence type="ECO:0000256" key="8">
    <source>
        <dbReference type="ARBA" id="ARBA00023136"/>
    </source>
</evidence>
<sequence length="185" mass="21769">MGDPRSKMYPLMGSPLPFVSIFTFYIVFNFKIGPAIMNKREPLKIRELVMSYNLLQIVSNTMIFIFGITLLPRVSIWCTPLDTSANSPFVTAHYLYLILKVFDLVDTNRKQITVLHVYHHVLMALGTWVLFMNIPGGQVFFVGFPNCFVHIIMYTYYFLISWDPKYKKRIRWKKRITQLQIEISE</sequence>
<dbReference type="GO" id="GO:0042761">
    <property type="term" value="P:very long-chain fatty acid biosynthetic process"/>
    <property type="evidence" value="ECO:0007669"/>
    <property type="project" value="TreeGrafter"/>
</dbReference>
<dbReference type="PANTHER" id="PTHR11157">
    <property type="entry name" value="FATTY ACID ACYL TRANSFERASE-RELATED"/>
    <property type="match status" value="1"/>
</dbReference>
<dbReference type="GO" id="GO:0019367">
    <property type="term" value="P:fatty acid elongation, saturated fatty acid"/>
    <property type="evidence" value="ECO:0007669"/>
    <property type="project" value="TreeGrafter"/>
</dbReference>
<dbReference type="InterPro" id="IPR002076">
    <property type="entry name" value="ELO_fam"/>
</dbReference>
<dbReference type="STRING" id="1661398.A0A482VFI8"/>
<dbReference type="EC" id="2.3.1.199" evidence="10"/>
<dbReference type="Pfam" id="PF01151">
    <property type="entry name" value="ELO"/>
    <property type="match status" value="1"/>
</dbReference>
<gene>
    <name evidence="11" type="ORF">BDFB_013818</name>
</gene>
<dbReference type="GO" id="GO:0009922">
    <property type="term" value="F:fatty acid elongase activity"/>
    <property type="evidence" value="ECO:0007669"/>
    <property type="project" value="UniProtKB-EC"/>
</dbReference>
<feature type="transmembrane region" description="Helical" evidence="10">
    <location>
        <begin position="140"/>
        <end position="159"/>
    </location>
</feature>
<feature type="transmembrane region" description="Helical" evidence="10">
    <location>
        <begin position="12"/>
        <end position="30"/>
    </location>
</feature>
<comment type="subcellular location">
    <subcellularLocation>
        <location evidence="1">Membrane</location>
        <topology evidence="1">Multi-pass membrane protein</topology>
    </subcellularLocation>
</comment>
<keyword evidence="2 10" id="KW-0444">Lipid biosynthesis</keyword>
<keyword evidence="6 10" id="KW-1133">Transmembrane helix</keyword>
<dbReference type="AlphaFoldDB" id="A0A482VFI8"/>
<accession>A0A482VFI8</accession>